<evidence type="ECO:0000259" key="1">
    <source>
        <dbReference type="PROSITE" id="PS50042"/>
    </source>
</evidence>
<evidence type="ECO:0000313" key="2">
    <source>
        <dbReference type="EMBL" id="EDZ64682.1"/>
    </source>
</evidence>
<accession>B6BU21</accession>
<reference evidence="3" key="1">
    <citation type="journal article" date="2012" name="Stand. Genomic Sci.">
        <title>Genome sequence of strain HIMB624, a cultured representative from the OM43 clade of marine Betaproteobacteria.</title>
        <authorList>
            <person name="Huggett M.J."/>
            <person name="Hayakawa D.H."/>
            <person name="Rappe M.S."/>
        </authorList>
    </citation>
    <scope>NUCLEOTIDE SEQUENCE [LARGE SCALE GENOMIC DNA]</scope>
    <source>
        <strain evidence="3">KB13</strain>
    </source>
</reference>
<dbReference type="PROSITE" id="PS50042">
    <property type="entry name" value="CNMP_BINDING_3"/>
    <property type="match status" value="1"/>
</dbReference>
<proteinExistence type="predicted"/>
<keyword evidence="3" id="KW-1185">Reference proteome</keyword>
<dbReference type="EMBL" id="DS995299">
    <property type="protein sequence ID" value="EDZ64682.1"/>
    <property type="molecule type" value="Genomic_DNA"/>
</dbReference>
<sequence>MFWHVLFVGINAVIITQIYFERKTFKFTERQKILYSHFNNLNPGEFRKLLKITNWQTVKRKKKITRLNKKLNNLFFIIDGYVEVQKDEKIIKLKGPVFIGELAFLSKSNASADVTVLSKSNLVYWKNKELNKLLSTRPSMKISLNNLINKDLVKKLSN</sequence>
<dbReference type="InterPro" id="IPR014710">
    <property type="entry name" value="RmlC-like_jellyroll"/>
</dbReference>
<dbReference type="Gene3D" id="2.60.120.10">
    <property type="entry name" value="Jelly Rolls"/>
    <property type="match status" value="1"/>
</dbReference>
<protein>
    <submittedName>
        <fullName evidence="2">Cyclic nucleotide-binding domain protein</fullName>
    </submittedName>
</protein>
<dbReference type="SUPFAM" id="SSF51206">
    <property type="entry name" value="cAMP-binding domain-like"/>
    <property type="match status" value="1"/>
</dbReference>
<dbReference type="HOGENOM" id="CLU_1665997_0_0_4"/>
<dbReference type="AlphaFoldDB" id="B6BU21"/>
<feature type="domain" description="Cyclic nucleotide-binding" evidence="1">
    <location>
        <begin position="37"/>
        <end position="134"/>
    </location>
</feature>
<evidence type="ECO:0000313" key="3">
    <source>
        <dbReference type="Proteomes" id="UP000004188"/>
    </source>
</evidence>
<dbReference type="Pfam" id="PF00027">
    <property type="entry name" value="cNMP_binding"/>
    <property type="match status" value="1"/>
</dbReference>
<name>B6BU21_9PROT</name>
<dbReference type="InterPro" id="IPR000595">
    <property type="entry name" value="cNMP-bd_dom"/>
</dbReference>
<organism evidence="2 3">
    <name type="scientific">beta proteobacterium KB13</name>
    <dbReference type="NCBI Taxonomy" id="314607"/>
    <lineage>
        <taxon>Bacteria</taxon>
        <taxon>Pseudomonadati</taxon>
        <taxon>Pseudomonadota</taxon>
        <taxon>Betaproteobacteria</taxon>
        <taxon>Nitrosomonadales</taxon>
        <taxon>OM43 clade</taxon>
    </lineage>
</organism>
<dbReference type="STRING" id="314607.KB13_814"/>
<gene>
    <name evidence="2" type="ORF">KB13_814</name>
</gene>
<dbReference type="eggNOG" id="COG0664">
    <property type="taxonomic scope" value="Bacteria"/>
</dbReference>
<dbReference type="Proteomes" id="UP000004188">
    <property type="component" value="Unassembled WGS sequence"/>
</dbReference>
<dbReference type="InterPro" id="IPR018490">
    <property type="entry name" value="cNMP-bd_dom_sf"/>
</dbReference>
<dbReference type="CDD" id="cd00038">
    <property type="entry name" value="CAP_ED"/>
    <property type="match status" value="1"/>
</dbReference>